<dbReference type="Proteomes" id="UP000294702">
    <property type="component" value="Unassembled WGS sequence"/>
</dbReference>
<dbReference type="Pfam" id="PF10979">
    <property type="entry name" value="DUF2786"/>
    <property type="match status" value="1"/>
</dbReference>
<feature type="domain" description="DUF2786" evidence="1">
    <location>
        <begin position="7"/>
        <end position="45"/>
    </location>
</feature>
<accession>A0A4R1FQW3</accession>
<name>A0A4R1FQW3_9PAST</name>
<evidence type="ECO:0000259" key="1">
    <source>
        <dbReference type="Pfam" id="PF10979"/>
    </source>
</evidence>
<proteinExistence type="predicted"/>
<gene>
    <name evidence="3" type="ORF">EV694_1937</name>
</gene>
<dbReference type="PIRSF" id="PIRSF028111">
    <property type="entry name" value="UCP028111"/>
    <property type="match status" value="1"/>
</dbReference>
<evidence type="ECO:0000313" key="4">
    <source>
        <dbReference type="Proteomes" id="UP000294702"/>
    </source>
</evidence>
<dbReference type="InterPro" id="IPR055592">
    <property type="entry name" value="DUF7168"/>
</dbReference>
<evidence type="ECO:0000313" key="3">
    <source>
        <dbReference type="EMBL" id="TCJ95934.1"/>
    </source>
</evidence>
<sequence length="228" mass="26093">MEKREDKLLAKIHKLLALSKSANPYEAAKALEMAQKLMEKHNIHQDDVEMSEHQSEVLFAKRTPVYVHNLASIIQKCFGVECYFNEGIKTKAVFLGENERPKIASYCFDVLYRQLAKARKEFTATQSKRLKRSTLIARADAFCEGWTAGVYQNVKDFAMPPEEKEKLERHYNRIQQQKNFIQGSTRKVGNTRESEGNNARYKGFQVGKKVTLNHGVNGKESLKLGHGN</sequence>
<keyword evidence="4" id="KW-1185">Reference proteome</keyword>
<dbReference type="Pfam" id="PF23771">
    <property type="entry name" value="DUF7168"/>
    <property type="match status" value="1"/>
</dbReference>
<evidence type="ECO:0000259" key="2">
    <source>
        <dbReference type="Pfam" id="PF23771"/>
    </source>
</evidence>
<dbReference type="AlphaFoldDB" id="A0A4R1FQW3"/>
<dbReference type="OrthoDB" id="7275531at2"/>
<dbReference type="RefSeq" id="WP_132691889.1">
    <property type="nucleotide sequence ID" value="NZ_SMFT01000005.1"/>
</dbReference>
<protein>
    <submittedName>
        <fullName evidence="3">Uncharacterized protein DUF2786</fullName>
    </submittedName>
</protein>
<comment type="caution">
    <text evidence="3">The sequence shown here is derived from an EMBL/GenBank/DDBJ whole genome shotgun (WGS) entry which is preliminary data.</text>
</comment>
<dbReference type="InterPro" id="IPR024498">
    <property type="entry name" value="DUF2786"/>
</dbReference>
<dbReference type="InterPro" id="IPR016868">
    <property type="entry name" value="Phage_B3_Orf5"/>
</dbReference>
<dbReference type="EMBL" id="SMFT01000005">
    <property type="protein sequence ID" value="TCJ95934.1"/>
    <property type="molecule type" value="Genomic_DNA"/>
</dbReference>
<reference evidence="3 4" key="1">
    <citation type="submission" date="2019-03" db="EMBL/GenBank/DDBJ databases">
        <title>Genomic Encyclopedia of Type Strains, Phase IV (KMG-IV): sequencing the most valuable type-strain genomes for metagenomic binning, comparative biology and taxonomic classification.</title>
        <authorList>
            <person name="Goeker M."/>
        </authorList>
    </citation>
    <scope>NUCLEOTIDE SEQUENCE [LARGE SCALE GENOMIC DNA]</scope>
    <source>
        <strain evidence="3 4">DSM 15534</strain>
    </source>
</reference>
<feature type="domain" description="DUF7168" evidence="2">
    <location>
        <begin position="47"/>
        <end position="174"/>
    </location>
</feature>
<organism evidence="3 4">
    <name type="scientific">Volucribacter psittacicida</name>
    <dbReference type="NCBI Taxonomy" id="203482"/>
    <lineage>
        <taxon>Bacteria</taxon>
        <taxon>Pseudomonadati</taxon>
        <taxon>Pseudomonadota</taxon>
        <taxon>Gammaproteobacteria</taxon>
        <taxon>Pasteurellales</taxon>
        <taxon>Pasteurellaceae</taxon>
        <taxon>Volucribacter</taxon>
    </lineage>
</organism>